<keyword evidence="1" id="KW-0472">Membrane</keyword>
<dbReference type="RefSeq" id="WP_073270991.1">
    <property type="nucleotide sequence ID" value="NZ_FQTU01000011.1"/>
</dbReference>
<feature type="transmembrane region" description="Helical" evidence="1">
    <location>
        <begin position="7"/>
        <end position="31"/>
    </location>
</feature>
<keyword evidence="1" id="KW-0812">Transmembrane</keyword>
<keyword evidence="3" id="KW-1185">Reference proteome</keyword>
<dbReference type="Pfam" id="PF09527">
    <property type="entry name" value="ATPase_gene1"/>
    <property type="match status" value="1"/>
</dbReference>
<dbReference type="AlphaFoldDB" id="A0A1M4Y2T8"/>
<dbReference type="EMBL" id="FQTU01000011">
    <property type="protein sequence ID" value="SHF00147.1"/>
    <property type="molecule type" value="Genomic_DNA"/>
</dbReference>
<gene>
    <name evidence="2" type="ORF">SAMN02746064_01677</name>
</gene>
<accession>A0A1M4Y2T8</accession>
<name>A0A1M4Y2T8_9FIRM</name>
<evidence type="ECO:0000313" key="3">
    <source>
        <dbReference type="Proteomes" id="UP000184251"/>
    </source>
</evidence>
<evidence type="ECO:0000256" key="1">
    <source>
        <dbReference type="SAM" id="Phobius"/>
    </source>
</evidence>
<proteinExistence type="predicted"/>
<evidence type="ECO:0000313" key="2">
    <source>
        <dbReference type="EMBL" id="SHF00147.1"/>
    </source>
</evidence>
<protein>
    <submittedName>
        <fullName evidence="2">Putative F0F1-ATPase subunit Ca2+/Mg2+ transporter</fullName>
    </submittedName>
</protein>
<dbReference type="Proteomes" id="UP000184251">
    <property type="component" value="Unassembled WGS sequence"/>
</dbReference>
<dbReference type="STRING" id="1120975.SAMN02746064_01677"/>
<reference evidence="2 3" key="1">
    <citation type="submission" date="2016-11" db="EMBL/GenBank/DDBJ databases">
        <authorList>
            <person name="Jaros S."/>
            <person name="Januszkiewicz K."/>
            <person name="Wedrychowicz H."/>
        </authorList>
    </citation>
    <scope>NUCLEOTIDE SEQUENCE [LARGE SCALE GENOMIC DNA]</scope>
    <source>
        <strain evidence="2 3">DSM 14828</strain>
    </source>
</reference>
<sequence>MNNKSPWVHLALLTQIGLSMFVPIAGSFFIGRYLDRVLGTGRIFLFVMTVLGVLAAFRNVYIIGMKTTSNKNGDKNDDAKDK</sequence>
<dbReference type="InterPro" id="IPR032820">
    <property type="entry name" value="ATPase_put"/>
</dbReference>
<keyword evidence="1" id="KW-1133">Transmembrane helix</keyword>
<dbReference type="OrthoDB" id="1708087at2"/>
<feature type="transmembrane region" description="Helical" evidence="1">
    <location>
        <begin position="43"/>
        <end position="61"/>
    </location>
</feature>
<organism evidence="2 3">
    <name type="scientific">Alkalibacter saccharofermentans DSM 14828</name>
    <dbReference type="NCBI Taxonomy" id="1120975"/>
    <lineage>
        <taxon>Bacteria</taxon>
        <taxon>Bacillati</taxon>
        <taxon>Bacillota</taxon>
        <taxon>Clostridia</taxon>
        <taxon>Eubacteriales</taxon>
        <taxon>Eubacteriaceae</taxon>
        <taxon>Alkalibacter</taxon>
    </lineage>
</organism>